<dbReference type="Proteomes" id="UP001409291">
    <property type="component" value="Unassembled WGS sequence"/>
</dbReference>
<dbReference type="EMBL" id="JBDJNQ010000005">
    <property type="protein sequence ID" value="MEN5377964.1"/>
    <property type="molecule type" value="Genomic_DNA"/>
</dbReference>
<sequence length="262" mass="29591">MGVITLTTDLGHKDFYQAALKGSLISELPDVRIVDITHEIPAFNIPRAAFVLANAYHYFPKKTVHIIGINTLFHEGSRYVAMMYNDHFFVGADNGIFSLLLNGDKPQELVELNLIQDLRYLHFPLADILTKSACHIAKGGKLTEIGNSIDQTVEKVTLQPIYDNDTIRGNVVYVDAFGNAITNISKELFNRVQKGRSFTLYFKRSETITNLSWNYNEVTEGEKLCLFGISNYLEIAMNKANASQLLGLFDDESHIIRIEFHN</sequence>
<dbReference type="Pfam" id="PF20257">
    <property type="entry name" value="SAM_HAT_C"/>
    <property type="match status" value="1"/>
</dbReference>
<dbReference type="PANTHER" id="PTHR35092:SF1">
    <property type="entry name" value="CHLORINASE MJ1651"/>
    <property type="match status" value="1"/>
</dbReference>
<feature type="domain" description="S-adenosyl-l-methionine hydroxide adenosyltransferase N-terminal" evidence="3">
    <location>
        <begin position="4"/>
        <end position="146"/>
    </location>
</feature>
<dbReference type="InterPro" id="IPR046469">
    <property type="entry name" value="SAM_HAT_N"/>
</dbReference>
<name>A0ABV0BWN8_9SPHI</name>
<evidence type="ECO:0000313" key="5">
    <source>
        <dbReference type="EMBL" id="MEN5377964.1"/>
    </source>
</evidence>
<reference evidence="5 6" key="1">
    <citation type="submission" date="2024-04" db="EMBL/GenBank/DDBJ databases">
        <title>WGS of bacteria from Torrens River.</title>
        <authorList>
            <person name="Wyrsch E.R."/>
            <person name="Drigo B."/>
        </authorList>
    </citation>
    <scope>NUCLEOTIDE SEQUENCE [LARGE SCALE GENOMIC DNA]</scope>
    <source>
        <strain evidence="5 6">TWI391</strain>
    </source>
</reference>
<evidence type="ECO:0000313" key="6">
    <source>
        <dbReference type="Proteomes" id="UP001409291"/>
    </source>
</evidence>
<keyword evidence="6" id="KW-1185">Reference proteome</keyword>
<dbReference type="PIRSF" id="PIRSF006779">
    <property type="entry name" value="UCP006779"/>
    <property type="match status" value="1"/>
</dbReference>
<evidence type="ECO:0000259" key="4">
    <source>
        <dbReference type="Pfam" id="PF20257"/>
    </source>
</evidence>
<organism evidence="5 6">
    <name type="scientific">Sphingobacterium kitahiroshimense</name>
    <dbReference type="NCBI Taxonomy" id="470446"/>
    <lineage>
        <taxon>Bacteria</taxon>
        <taxon>Pseudomonadati</taxon>
        <taxon>Bacteroidota</taxon>
        <taxon>Sphingobacteriia</taxon>
        <taxon>Sphingobacteriales</taxon>
        <taxon>Sphingobacteriaceae</taxon>
        <taxon>Sphingobacterium</taxon>
    </lineage>
</organism>
<dbReference type="InterPro" id="IPR046470">
    <property type="entry name" value="SAM_HAT_C"/>
</dbReference>
<dbReference type="RefSeq" id="WP_132843862.1">
    <property type="nucleotide sequence ID" value="NZ_JBDJLH010000014.1"/>
</dbReference>
<comment type="caution">
    <text evidence="5">The sequence shown here is derived from an EMBL/GenBank/DDBJ whole genome shotgun (WGS) entry which is preliminary data.</text>
</comment>
<dbReference type="InterPro" id="IPR023227">
    <property type="entry name" value="SAM_OH_AdoTrfase_C_sf"/>
</dbReference>
<evidence type="ECO:0000259" key="3">
    <source>
        <dbReference type="Pfam" id="PF01887"/>
    </source>
</evidence>
<gene>
    <name evidence="5" type="ORF">ABE541_11890</name>
</gene>
<dbReference type="InterPro" id="IPR002747">
    <property type="entry name" value="SAM_OH_AdoTrfase"/>
</dbReference>
<proteinExistence type="inferred from homology"/>
<dbReference type="SUPFAM" id="SSF102522">
    <property type="entry name" value="Bacterial fluorinating enzyme, N-terminal domain"/>
    <property type="match status" value="1"/>
</dbReference>
<dbReference type="Gene3D" id="3.40.50.10790">
    <property type="entry name" value="S-adenosyl-l-methionine hydroxide adenosyltransferase, N-terminal"/>
    <property type="match status" value="1"/>
</dbReference>
<dbReference type="Pfam" id="PF01887">
    <property type="entry name" value="SAM_HAT_N"/>
    <property type="match status" value="1"/>
</dbReference>
<dbReference type="SUPFAM" id="SSF101852">
    <property type="entry name" value="Bacterial fluorinating enzyme, C-terminal domain"/>
    <property type="match status" value="1"/>
</dbReference>
<comment type="similarity">
    <text evidence="2">Belongs to the SAM hydrolase / SAM-dependent halogenase family.</text>
</comment>
<accession>A0ABV0BWN8</accession>
<keyword evidence="1" id="KW-0949">S-adenosyl-L-methionine</keyword>
<protein>
    <submittedName>
        <fullName evidence="5">SAM-dependent chlorinase/fluorinase</fullName>
    </submittedName>
</protein>
<feature type="domain" description="S-adenosyl-l-methionine hydroxide adenosyltransferase C-terminal" evidence="4">
    <location>
        <begin position="169"/>
        <end position="248"/>
    </location>
</feature>
<dbReference type="Gene3D" id="2.40.30.90">
    <property type="entry name" value="Bacterial fluorinating enzyme like"/>
    <property type="match status" value="1"/>
</dbReference>
<evidence type="ECO:0000256" key="2">
    <source>
        <dbReference type="ARBA" id="ARBA00024035"/>
    </source>
</evidence>
<evidence type="ECO:0000256" key="1">
    <source>
        <dbReference type="ARBA" id="ARBA00022691"/>
    </source>
</evidence>
<dbReference type="PANTHER" id="PTHR35092">
    <property type="entry name" value="CHLORINASE MJ1651"/>
    <property type="match status" value="1"/>
</dbReference>
<dbReference type="InterPro" id="IPR023228">
    <property type="entry name" value="SAM_OH_AdoTrfase_N_sf"/>
</dbReference>